<dbReference type="GO" id="GO:0005351">
    <property type="term" value="F:carbohydrate:proton symporter activity"/>
    <property type="evidence" value="ECO:0007669"/>
    <property type="project" value="TreeGrafter"/>
</dbReference>
<dbReference type="Gene3D" id="1.20.1250.20">
    <property type="entry name" value="MFS general substrate transporter like domains"/>
    <property type="match status" value="1"/>
</dbReference>
<feature type="domain" description="Major facilitator superfamily (MFS) profile" evidence="10">
    <location>
        <begin position="63"/>
        <end position="506"/>
    </location>
</feature>
<dbReference type="InterPro" id="IPR005828">
    <property type="entry name" value="MFS_sugar_transport-like"/>
</dbReference>
<dbReference type="OrthoDB" id="2544694at2759"/>
<feature type="region of interest" description="Disordered" evidence="8">
    <location>
        <begin position="1"/>
        <end position="29"/>
    </location>
</feature>
<comment type="similarity">
    <text evidence="2 7">Belongs to the major facilitator superfamily. Sugar transporter (TC 2.A.1.1) family.</text>
</comment>
<sequence>MEPTKKVAFESNSSAREIESVPEDGFEKSDPTFIAARKGQLTTGYEHLGPLETIKTFKLCTLVCFAMAFSAATDGYQIGINASVIANAGFVARFATSVGKNGKPALESPILSGWSSIMSCGQIVGMTTLPFLSSRFGRKIAMYTYWVILVASVLAECLARSWHTWLVAKLLAGIGVGCLQSTIPAYISEIAPTRIRGALLMCYSFWWTLGSFFAQVALQSLSKSHPTNYLTPIYTQWAQIGIMILIYVFVPESPVWCVSVGKHDQAKAQLLKLNRGVLNYDVDRQFLVLVTAVEHEREVAAEQRREKWYGIFQGTNGLRTVISCWTNLTQQLIGLSLFGTFGTYFFQQAGLSDPFKIKVITNSIQIGTVIVIILVADRIGRRLLACSGTTLCWVSCVAIGIVGVCPRVNASTYVFIVFACLWNAGLAANGATGWGYIGEISSQLLRPYTSGFAAAVTCVAGIAMNVLVPYMTNANKWNWNLKTGWFYAGLGFPFVVGMWLLIPETNGRSAAELDELFERKIKPWRFHKTETATQRITQLDKSDKSEGN</sequence>
<feature type="transmembrane region" description="Helical" evidence="9">
    <location>
        <begin position="410"/>
        <end position="437"/>
    </location>
</feature>
<dbReference type="Proteomes" id="UP000042958">
    <property type="component" value="Unassembled WGS sequence"/>
</dbReference>
<protein>
    <recommendedName>
        <fullName evidence="10">Major facilitator superfamily (MFS) profile domain-containing protein</fullName>
    </recommendedName>
</protein>
<feature type="transmembrane region" description="Helical" evidence="9">
    <location>
        <begin position="328"/>
        <end position="347"/>
    </location>
</feature>
<reference evidence="12" key="1">
    <citation type="journal article" date="2015" name="Genome Announc.">
        <title>Draft genome sequence of the fungus Penicillium brasilianum MG11.</title>
        <authorList>
            <person name="Horn F."/>
            <person name="Linde J."/>
            <person name="Mattern D.J."/>
            <person name="Walther G."/>
            <person name="Guthke R."/>
            <person name="Brakhage A.A."/>
            <person name="Valiante V."/>
        </authorList>
    </citation>
    <scope>NUCLEOTIDE SEQUENCE [LARGE SCALE GENOMIC DNA]</scope>
    <source>
        <strain evidence="12">MG11</strain>
    </source>
</reference>
<evidence type="ECO:0000256" key="2">
    <source>
        <dbReference type="ARBA" id="ARBA00010992"/>
    </source>
</evidence>
<dbReference type="PANTHER" id="PTHR48022:SF2">
    <property type="entry name" value="PLASTIDIC GLUCOSE TRANSPORTER 4"/>
    <property type="match status" value="1"/>
</dbReference>
<dbReference type="NCBIfam" id="TIGR00879">
    <property type="entry name" value="SP"/>
    <property type="match status" value="1"/>
</dbReference>
<dbReference type="PROSITE" id="PS00217">
    <property type="entry name" value="SUGAR_TRANSPORT_2"/>
    <property type="match status" value="1"/>
</dbReference>
<dbReference type="AlphaFoldDB" id="A0A0F7TDH7"/>
<evidence type="ECO:0000256" key="5">
    <source>
        <dbReference type="ARBA" id="ARBA00022989"/>
    </source>
</evidence>
<dbReference type="PANTHER" id="PTHR48022">
    <property type="entry name" value="PLASTIDIC GLUCOSE TRANSPORTER 4"/>
    <property type="match status" value="1"/>
</dbReference>
<organism evidence="11 12">
    <name type="scientific">Penicillium brasilianum</name>
    <dbReference type="NCBI Taxonomy" id="104259"/>
    <lineage>
        <taxon>Eukaryota</taxon>
        <taxon>Fungi</taxon>
        <taxon>Dikarya</taxon>
        <taxon>Ascomycota</taxon>
        <taxon>Pezizomycotina</taxon>
        <taxon>Eurotiomycetes</taxon>
        <taxon>Eurotiomycetidae</taxon>
        <taxon>Eurotiales</taxon>
        <taxon>Aspergillaceae</taxon>
        <taxon>Penicillium</taxon>
    </lineage>
</organism>
<keyword evidence="12" id="KW-1185">Reference proteome</keyword>
<dbReference type="SUPFAM" id="SSF103473">
    <property type="entry name" value="MFS general substrate transporter"/>
    <property type="match status" value="1"/>
</dbReference>
<comment type="subcellular location">
    <subcellularLocation>
        <location evidence="1">Membrane</location>
        <topology evidence="1">Multi-pass membrane protein</topology>
    </subcellularLocation>
</comment>
<dbReference type="InterPro" id="IPR036259">
    <property type="entry name" value="MFS_trans_sf"/>
</dbReference>
<accession>A0A0F7TDH7</accession>
<evidence type="ECO:0000256" key="3">
    <source>
        <dbReference type="ARBA" id="ARBA00022448"/>
    </source>
</evidence>
<dbReference type="InterPro" id="IPR020846">
    <property type="entry name" value="MFS_dom"/>
</dbReference>
<dbReference type="FunFam" id="1.20.1250.20:FF:000594">
    <property type="entry name" value="MFS alpha-glucoside transporter"/>
    <property type="match status" value="1"/>
</dbReference>
<name>A0A0F7TDH7_PENBI</name>
<feature type="transmembrane region" description="Helical" evidence="9">
    <location>
        <begin position="143"/>
        <end position="162"/>
    </location>
</feature>
<keyword evidence="5 9" id="KW-1133">Transmembrane helix</keyword>
<evidence type="ECO:0000256" key="8">
    <source>
        <dbReference type="SAM" id="MobiDB-lite"/>
    </source>
</evidence>
<feature type="transmembrane region" description="Helical" evidence="9">
    <location>
        <begin position="484"/>
        <end position="502"/>
    </location>
</feature>
<feature type="transmembrane region" description="Helical" evidence="9">
    <location>
        <begin position="168"/>
        <end position="187"/>
    </location>
</feature>
<evidence type="ECO:0000256" key="4">
    <source>
        <dbReference type="ARBA" id="ARBA00022692"/>
    </source>
</evidence>
<evidence type="ECO:0000256" key="1">
    <source>
        <dbReference type="ARBA" id="ARBA00004141"/>
    </source>
</evidence>
<dbReference type="InterPro" id="IPR005829">
    <property type="entry name" value="Sugar_transporter_CS"/>
</dbReference>
<evidence type="ECO:0000256" key="7">
    <source>
        <dbReference type="RuleBase" id="RU003346"/>
    </source>
</evidence>
<evidence type="ECO:0000256" key="6">
    <source>
        <dbReference type="ARBA" id="ARBA00023136"/>
    </source>
</evidence>
<evidence type="ECO:0000259" key="10">
    <source>
        <dbReference type="PROSITE" id="PS50850"/>
    </source>
</evidence>
<feature type="transmembrane region" description="Helical" evidence="9">
    <location>
        <begin position="233"/>
        <end position="250"/>
    </location>
</feature>
<dbReference type="InterPro" id="IPR050360">
    <property type="entry name" value="MFS_Sugar_Transporters"/>
</dbReference>
<feature type="transmembrane region" description="Helical" evidence="9">
    <location>
        <begin position="359"/>
        <end position="376"/>
    </location>
</feature>
<feature type="transmembrane region" description="Helical" evidence="9">
    <location>
        <begin position="449"/>
        <end position="472"/>
    </location>
</feature>
<dbReference type="PROSITE" id="PS50850">
    <property type="entry name" value="MFS"/>
    <property type="match status" value="1"/>
</dbReference>
<dbReference type="EMBL" id="CDHK01000001">
    <property type="protein sequence ID" value="CEJ54824.1"/>
    <property type="molecule type" value="Genomic_DNA"/>
</dbReference>
<dbReference type="InterPro" id="IPR003663">
    <property type="entry name" value="Sugar/inositol_transpt"/>
</dbReference>
<gene>
    <name evidence="11" type="ORF">PMG11_01114</name>
</gene>
<keyword evidence="3 7" id="KW-0813">Transport</keyword>
<feature type="transmembrane region" description="Helical" evidence="9">
    <location>
        <begin position="199"/>
        <end position="221"/>
    </location>
</feature>
<dbReference type="GO" id="GO:0016020">
    <property type="term" value="C:membrane"/>
    <property type="evidence" value="ECO:0007669"/>
    <property type="project" value="UniProtKB-SubCell"/>
</dbReference>
<feature type="transmembrane region" description="Helical" evidence="9">
    <location>
        <begin position="383"/>
        <end position="404"/>
    </location>
</feature>
<evidence type="ECO:0000313" key="11">
    <source>
        <dbReference type="EMBL" id="CEJ54824.1"/>
    </source>
</evidence>
<keyword evidence="4 9" id="KW-0812">Transmembrane</keyword>
<keyword evidence="6 9" id="KW-0472">Membrane</keyword>
<evidence type="ECO:0000256" key="9">
    <source>
        <dbReference type="SAM" id="Phobius"/>
    </source>
</evidence>
<dbReference type="PROSITE" id="PS00216">
    <property type="entry name" value="SUGAR_TRANSPORT_1"/>
    <property type="match status" value="1"/>
</dbReference>
<proteinExistence type="inferred from homology"/>
<evidence type="ECO:0000313" key="12">
    <source>
        <dbReference type="Proteomes" id="UP000042958"/>
    </source>
</evidence>
<dbReference type="Pfam" id="PF00083">
    <property type="entry name" value="Sugar_tr"/>
    <property type="match status" value="1"/>
</dbReference>